<evidence type="ECO:0000313" key="3">
    <source>
        <dbReference type="Proteomes" id="UP001392437"/>
    </source>
</evidence>
<proteinExistence type="predicted"/>
<comment type="caution">
    <text evidence="2">The sequence shown here is derived from an EMBL/GenBank/DDBJ whole genome shotgun (WGS) entry which is preliminary data.</text>
</comment>
<reference evidence="2 3" key="1">
    <citation type="submission" date="2023-01" db="EMBL/GenBank/DDBJ databases">
        <title>Analysis of 21 Apiospora genomes using comparative genomics revels a genus with tremendous synthesis potential of carbohydrate active enzymes and secondary metabolites.</title>
        <authorList>
            <person name="Sorensen T."/>
        </authorList>
    </citation>
    <scope>NUCLEOTIDE SEQUENCE [LARGE SCALE GENOMIC DNA]</scope>
    <source>
        <strain evidence="2 3">CBS 117206</strain>
    </source>
</reference>
<gene>
    <name evidence="2" type="ORF">PG999_007351</name>
</gene>
<feature type="compositionally biased region" description="Acidic residues" evidence="1">
    <location>
        <begin position="129"/>
        <end position="139"/>
    </location>
</feature>
<sequence>MYDPEHDNLKKHPRKPVTDDEDHDELIVNLHQWREEVELVADEKLGAKFAEFWCGGKKPTLLQEQYGIAPGDSVEHVAAWLFDAVSGRFLTADAPVYELEDQWGYEFIDTMHGPGAIKKPTTESRGDAAEEYEEDDELEKESSSPSEYSPSQAGSGSS</sequence>
<dbReference type="EMBL" id="JAQQWP010000006">
    <property type="protein sequence ID" value="KAK8115282.1"/>
    <property type="molecule type" value="Genomic_DNA"/>
</dbReference>
<evidence type="ECO:0000256" key="1">
    <source>
        <dbReference type="SAM" id="MobiDB-lite"/>
    </source>
</evidence>
<organism evidence="2 3">
    <name type="scientific">Apiospora kogelbergensis</name>
    <dbReference type="NCBI Taxonomy" id="1337665"/>
    <lineage>
        <taxon>Eukaryota</taxon>
        <taxon>Fungi</taxon>
        <taxon>Dikarya</taxon>
        <taxon>Ascomycota</taxon>
        <taxon>Pezizomycotina</taxon>
        <taxon>Sordariomycetes</taxon>
        <taxon>Xylariomycetidae</taxon>
        <taxon>Amphisphaeriales</taxon>
        <taxon>Apiosporaceae</taxon>
        <taxon>Apiospora</taxon>
    </lineage>
</organism>
<name>A0AAW0QY33_9PEZI</name>
<evidence type="ECO:0000313" key="2">
    <source>
        <dbReference type="EMBL" id="KAK8115282.1"/>
    </source>
</evidence>
<feature type="compositionally biased region" description="Basic and acidic residues" evidence="1">
    <location>
        <begin position="1"/>
        <end position="10"/>
    </location>
</feature>
<feature type="region of interest" description="Disordered" evidence="1">
    <location>
        <begin position="1"/>
        <end position="21"/>
    </location>
</feature>
<dbReference type="Proteomes" id="UP001392437">
    <property type="component" value="Unassembled WGS sequence"/>
</dbReference>
<protein>
    <submittedName>
        <fullName evidence="2">Uncharacterized protein</fullName>
    </submittedName>
</protein>
<keyword evidence="3" id="KW-1185">Reference proteome</keyword>
<accession>A0AAW0QY33</accession>
<dbReference type="AlphaFoldDB" id="A0AAW0QY33"/>
<feature type="region of interest" description="Disordered" evidence="1">
    <location>
        <begin position="112"/>
        <end position="158"/>
    </location>
</feature>